<protein>
    <recommendedName>
        <fullName evidence="1">Tc1-like transposase DDE domain-containing protein</fullName>
    </recommendedName>
</protein>
<feature type="domain" description="Tc1-like transposase DDE" evidence="1">
    <location>
        <begin position="12"/>
        <end position="151"/>
    </location>
</feature>
<name>A0A4Y9XPM5_9AGAM</name>
<reference evidence="2 3" key="1">
    <citation type="submission" date="2019-02" db="EMBL/GenBank/DDBJ databases">
        <title>Genome sequencing of the rare red list fungi Dentipellis fragilis.</title>
        <authorList>
            <person name="Buettner E."/>
            <person name="Kellner H."/>
        </authorList>
    </citation>
    <scope>NUCLEOTIDE SEQUENCE [LARGE SCALE GENOMIC DNA]</scope>
    <source>
        <strain evidence="2 3">DSM 105465</strain>
    </source>
</reference>
<dbReference type="OrthoDB" id="2994945at2759"/>
<dbReference type="GO" id="GO:0003676">
    <property type="term" value="F:nucleic acid binding"/>
    <property type="evidence" value="ECO:0007669"/>
    <property type="project" value="InterPro"/>
</dbReference>
<organism evidence="2 3">
    <name type="scientific">Dentipellis fragilis</name>
    <dbReference type="NCBI Taxonomy" id="205917"/>
    <lineage>
        <taxon>Eukaryota</taxon>
        <taxon>Fungi</taxon>
        <taxon>Dikarya</taxon>
        <taxon>Basidiomycota</taxon>
        <taxon>Agaricomycotina</taxon>
        <taxon>Agaricomycetes</taxon>
        <taxon>Russulales</taxon>
        <taxon>Hericiaceae</taxon>
        <taxon>Dentipellis</taxon>
    </lineage>
</organism>
<dbReference type="InterPro" id="IPR038717">
    <property type="entry name" value="Tc1-like_DDE_dom"/>
</dbReference>
<dbReference type="PANTHER" id="PTHR46564">
    <property type="entry name" value="TRANSPOSASE"/>
    <property type="match status" value="1"/>
</dbReference>
<comment type="caution">
    <text evidence="2">The sequence shown here is derived from an EMBL/GenBank/DDBJ whole genome shotgun (WGS) entry which is preliminary data.</text>
</comment>
<sequence>MHRIGQYSPACLIFLDEVSKDERTYARLWGQDRVGTRVEQHAPFVWGCQLSTLAAMALDEGVIAARVVEDSFTMALFMDFLRNDLLPVTNPFPGPQSVLVCDNARIHHAPEVRELIESFGCRLEYLPPYSPDYNPIEQAFSIMKSQLRRNGSYMYPSDQLYYEMYAVCDVITPEMIWGFFSHSGLKDLKSKTDSEEAFSADAGQKKGGGARKRRDIECFNCKK</sequence>
<dbReference type="PANTHER" id="PTHR46564:SF1">
    <property type="entry name" value="TRANSPOSASE"/>
    <property type="match status" value="1"/>
</dbReference>
<dbReference type="EMBL" id="SEOQ01001818">
    <property type="protein sequence ID" value="TFY50469.1"/>
    <property type="molecule type" value="Genomic_DNA"/>
</dbReference>
<evidence type="ECO:0000313" key="3">
    <source>
        <dbReference type="Proteomes" id="UP000298327"/>
    </source>
</evidence>
<dbReference type="Gene3D" id="3.30.420.10">
    <property type="entry name" value="Ribonuclease H-like superfamily/Ribonuclease H"/>
    <property type="match status" value="1"/>
</dbReference>
<accession>A0A4Y9XPM5</accession>
<dbReference type="InterPro" id="IPR036397">
    <property type="entry name" value="RNaseH_sf"/>
</dbReference>
<proteinExistence type="predicted"/>
<dbReference type="Proteomes" id="UP000298327">
    <property type="component" value="Unassembled WGS sequence"/>
</dbReference>
<evidence type="ECO:0000259" key="1">
    <source>
        <dbReference type="Pfam" id="PF13358"/>
    </source>
</evidence>
<dbReference type="InterPro" id="IPR012337">
    <property type="entry name" value="RNaseH-like_sf"/>
</dbReference>
<dbReference type="Pfam" id="PF13358">
    <property type="entry name" value="DDE_3"/>
    <property type="match status" value="1"/>
</dbReference>
<keyword evidence="3" id="KW-1185">Reference proteome</keyword>
<dbReference type="AlphaFoldDB" id="A0A4Y9XPM5"/>
<dbReference type="SUPFAM" id="SSF53098">
    <property type="entry name" value="Ribonuclease H-like"/>
    <property type="match status" value="1"/>
</dbReference>
<evidence type="ECO:0000313" key="2">
    <source>
        <dbReference type="EMBL" id="TFY50469.1"/>
    </source>
</evidence>
<gene>
    <name evidence="2" type="ORF">EVG20_g11499</name>
</gene>